<dbReference type="PANTHER" id="PTHR46610:SF11">
    <property type="entry name" value="PGG DOMAIN-CONTAINING PROTEIN"/>
    <property type="match status" value="1"/>
</dbReference>
<evidence type="ECO:0000256" key="1">
    <source>
        <dbReference type="SAM" id="Phobius"/>
    </source>
</evidence>
<keyword evidence="1" id="KW-1133">Transmembrane helix</keyword>
<dbReference type="InterPro" id="IPR045501">
    <property type="entry name" value="DUF6490"/>
</dbReference>
<accession>A0AAQ3TZ48</accession>
<dbReference type="Pfam" id="PF20100">
    <property type="entry name" value="DUF6490"/>
    <property type="match status" value="1"/>
</dbReference>
<dbReference type="PANTHER" id="PTHR46610">
    <property type="entry name" value="OS05G0181300 PROTEIN"/>
    <property type="match status" value="1"/>
</dbReference>
<sequence length="103" mass="11474">MLGLAVLVCNSGLAIYSSWGDASSVAFVLLAKTALVLLFLCLREFDRPGRGRDNKIKAAVWALTAVLNSRPRWRRSCHPPWARWSGPWQWHRPPLDSGPCSST</sequence>
<dbReference type="Proteomes" id="UP001341281">
    <property type="component" value="Chromosome 06"/>
</dbReference>
<reference evidence="2 3" key="1">
    <citation type="submission" date="2024-02" db="EMBL/GenBank/DDBJ databases">
        <title>High-quality chromosome-scale genome assembly of Pensacola bahiagrass (Paspalum notatum Flugge var. saurae).</title>
        <authorList>
            <person name="Vega J.M."/>
            <person name="Podio M."/>
            <person name="Orjuela J."/>
            <person name="Siena L.A."/>
            <person name="Pessino S.C."/>
            <person name="Combes M.C."/>
            <person name="Mariac C."/>
            <person name="Albertini E."/>
            <person name="Pupilli F."/>
            <person name="Ortiz J.P.A."/>
            <person name="Leblanc O."/>
        </authorList>
    </citation>
    <scope>NUCLEOTIDE SEQUENCE [LARGE SCALE GENOMIC DNA]</scope>
    <source>
        <strain evidence="2">R1</strain>
        <tissue evidence="2">Leaf</tissue>
    </source>
</reference>
<evidence type="ECO:0000313" key="3">
    <source>
        <dbReference type="Proteomes" id="UP001341281"/>
    </source>
</evidence>
<gene>
    <name evidence="2" type="ORF">U9M48_029769</name>
</gene>
<keyword evidence="3" id="KW-1185">Reference proteome</keyword>
<proteinExistence type="predicted"/>
<dbReference type="EMBL" id="CP144750">
    <property type="protein sequence ID" value="WVZ82515.1"/>
    <property type="molecule type" value="Genomic_DNA"/>
</dbReference>
<dbReference type="AlphaFoldDB" id="A0AAQ3TZ48"/>
<organism evidence="2 3">
    <name type="scientific">Paspalum notatum var. saurae</name>
    <dbReference type="NCBI Taxonomy" id="547442"/>
    <lineage>
        <taxon>Eukaryota</taxon>
        <taxon>Viridiplantae</taxon>
        <taxon>Streptophyta</taxon>
        <taxon>Embryophyta</taxon>
        <taxon>Tracheophyta</taxon>
        <taxon>Spermatophyta</taxon>
        <taxon>Magnoliopsida</taxon>
        <taxon>Liliopsida</taxon>
        <taxon>Poales</taxon>
        <taxon>Poaceae</taxon>
        <taxon>PACMAD clade</taxon>
        <taxon>Panicoideae</taxon>
        <taxon>Andropogonodae</taxon>
        <taxon>Paspaleae</taxon>
        <taxon>Paspalinae</taxon>
        <taxon>Paspalum</taxon>
    </lineage>
</organism>
<protein>
    <submittedName>
        <fullName evidence="2">Uncharacterized protein</fullName>
    </submittedName>
</protein>
<keyword evidence="1" id="KW-0812">Transmembrane</keyword>
<name>A0AAQ3TZ48_PASNO</name>
<feature type="transmembrane region" description="Helical" evidence="1">
    <location>
        <begin position="24"/>
        <end position="42"/>
    </location>
</feature>
<evidence type="ECO:0000313" key="2">
    <source>
        <dbReference type="EMBL" id="WVZ82515.1"/>
    </source>
</evidence>
<keyword evidence="1" id="KW-0472">Membrane</keyword>